<dbReference type="OrthoDB" id="361007at2759"/>
<evidence type="ECO:0000313" key="2">
    <source>
        <dbReference type="Proteomes" id="UP000187209"/>
    </source>
</evidence>
<gene>
    <name evidence="1" type="ORF">SteCoe_31686</name>
</gene>
<comment type="caution">
    <text evidence="1">The sequence shown here is derived from an EMBL/GenBank/DDBJ whole genome shotgun (WGS) entry which is preliminary data.</text>
</comment>
<organism evidence="1 2">
    <name type="scientific">Stentor coeruleus</name>
    <dbReference type="NCBI Taxonomy" id="5963"/>
    <lineage>
        <taxon>Eukaryota</taxon>
        <taxon>Sar</taxon>
        <taxon>Alveolata</taxon>
        <taxon>Ciliophora</taxon>
        <taxon>Postciliodesmatophora</taxon>
        <taxon>Heterotrichea</taxon>
        <taxon>Heterotrichida</taxon>
        <taxon>Stentoridae</taxon>
        <taxon>Stentor</taxon>
    </lineage>
</organism>
<reference evidence="1 2" key="1">
    <citation type="submission" date="2016-11" db="EMBL/GenBank/DDBJ databases">
        <title>The macronuclear genome of Stentor coeruleus: a giant cell with tiny introns.</title>
        <authorList>
            <person name="Slabodnick M."/>
            <person name="Ruby J.G."/>
            <person name="Reiff S.B."/>
            <person name="Swart E.C."/>
            <person name="Gosai S."/>
            <person name="Prabakaran S."/>
            <person name="Witkowska E."/>
            <person name="Larue G.E."/>
            <person name="Fisher S."/>
            <person name="Freeman R.M."/>
            <person name="Gunawardena J."/>
            <person name="Chu W."/>
            <person name="Stover N.A."/>
            <person name="Gregory B.D."/>
            <person name="Nowacki M."/>
            <person name="Derisi J."/>
            <person name="Roy S.W."/>
            <person name="Marshall W.F."/>
            <person name="Sood P."/>
        </authorList>
    </citation>
    <scope>NUCLEOTIDE SEQUENCE [LARGE SCALE GENOMIC DNA]</scope>
    <source>
        <strain evidence="1">WM001</strain>
    </source>
</reference>
<keyword evidence="2" id="KW-1185">Reference proteome</keyword>
<name>A0A1R2B0P7_9CILI</name>
<dbReference type="AlphaFoldDB" id="A0A1R2B0P7"/>
<dbReference type="EMBL" id="MPUH01001096">
    <property type="protein sequence ID" value="OMJ70354.1"/>
    <property type="molecule type" value="Genomic_DNA"/>
</dbReference>
<dbReference type="Proteomes" id="UP000187209">
    <property type="component" value="Unassembled WGS sequence"/>
</dbReference>
<evidence type="ECO:0000313" key="1">
    <source>
        <dbReference type="EMBL" id="OMJ70354.1"/>
    </source>
</evidence>
<sequence>MLQTSDTDFDLFSGTMDVLNDAYEVECDCTDEGMIEVEEIKCQPSKIKLSQDRDGIGSTYEEVTDKLESYENFTYAKVTHSSFRCLDGRIVEPLLGTPGGDAGEFVLGLLVYQDLIKTPLTEQQVLDYLQSYLKCMETTRFYMCTDQISIDHVMKELAIDNLDIFNPGESIQANLLEALLEPNNIGDTHLRMLVEYPELYSINNDVVKHLIKAFYTVLWDDENPLREILYLDILQGTHTETGFLEVKINQECLLEEVAPLIAPKDTEDSVMSLLVNHIDAVEIRRKQIAQFFAAVEIRRKQIAQFFAEKIDYDNGVTTDKLKNRLHHHGLLFLDVTGSYISKDLAFYTANFV</sequence>
<accession>A0A1R2B0P7</accession>
<protein>
    <submittedName>
        <fullName evidence="1">Uncharacterized protein</fullName>
    </submittedName>
</protein>
<proteinExistence type="predicted"/>